<sequence>MLNKKKRDPFTREELEMELVYSLLSLKNKNRTYLINKTNSCGYDYQHANLQENLIENEMEEHVEKQITNLKIEKGEDNDNCRSDRIGTRSGLGLGLGLGLGVGHEHEHEPEHEHEHGLENKNLKRKTNDLCEDRIGLEKVNLVLNKKPRVSWGERLHCFSEFNPNLIKGWNSDTLQNISQKKKIPKKLIIDKELFKIFAQLTSSPIKGKQRSKSYKSAQRGVTVFLNRLGYHCKEKYSRVRLVFILNKKI</sequence>
<dbReference type="Proteomes" id="UP001150062">
    <property type="component" value="Unassembled WGS sequence"/>
</dbReference>
<protein>
    <submittedName>
        <fullName evidence="2">Uncharacterized protein</fullName>
    </submittedName>
</protein>
<dbReference type="EMBL" id="JAOAOG010000239">
    <property type="protein sequence ID" value="KAJ6237713.1"/>
    <property type="molecule type" value="Genomic_DNA"/>
</dbReference>
<evidence type="ECO:0000313" key="3">
    <source>
        <dbReference type="Proteomes" id="UP001150062"/>
    </source>
</evidence>
<reference evidence="2" key="1">
    <citation type="submission" date="2022-08" db="EMBL/GenBank/DDBJ databases">
        <title>Novel sulfate-reducing endosymbionts in the free-living metamonad Anaeramoeba.</title>
        <authorList>
            <person name="Jerlstrom-Hultqvist J."/>
            <person name="Cepicka I."/>
            <person name="Gallot-Lavallee L."/>
            <person name="Salas-Leiva D."/>
            <person name="Curtis B.A."/>
            <person name="Zahonova K."/>
            <person name="Pipaliya S."/>
            <person name="Dacks J."/>
            <person name="Roger A.J."/>
        </authorList>
    </citation>
    <scope>NUCLEOTIDE SEQUENCE</scope>
    <source>
        <strain evidence="2">Schooner1</strain>
    </source>
</reference>
<name>A0ABQ8XYM9_9EUKA</name>
<evidence type="ECO:0000256" key="1">
    <source>
        <dbReference type="SAM" id="MobiDB-lite"/>
    </source>
</evidence>
<evidence type="ECO:0000313" key="2">
    <source>
        <dbReference type="EMBL" id="KAJ6237713.1"/>
    </source>
</evidence>
<gene>
    <name evidence="2" type="ORF">M0813_27278</name>
</gene>
<comment type="caution">
    <text evidence="2">The sequence shown here is derived from an EMBL/GenBank/DDBJ whole genome shotgun (WGS) entry which is preliminary data.</text>
</comment>
<feature type="compositionally biased region" description="Basic and acidic residues" evidence="1">
    <location>
        <begin position="103"/>
        <end position="122"/>
    </location>
</feature>
<accession>A0ABQ8XYM9</accession>
<proteinExistence type="predicted"/>
<organism evidence="2 3">
    <name type="scientific">Anaeramoeba flamelloides</name>
    <dbReference type="NCBI Taxonomy" id="1746091"/>
    <lineage>
        <taxon>Eukaryota</taxon>
        <taxon>Metamonada</taxon>
        <taxon>Anaeramoebidae</taxon>
        <taxon>Anaeramoeba</taxon>
    </lineage>
</organism>
<feature type="region of interest" description="Disordered" evidence="1">
    <location>
        <begin position="101"/>
        <end position="122"/>
    </location>
</feature>
<keyword evidence="3" id="KW-1185">Reference proteome</keyword>